<evidence type="ECO:0000256" key="7">
    <source>
        <dbReference type="ARBA" id="ARBA00023172"/>
    </source>
</evidence>
<dbReference type="GO" id="GO:0006281">
    <property type="term" value="P:DNA repair"/>
    <property type="evidence" value="ECO:0007669"/>
    <property type="project" value="UniProtKB-KW"/>
</dbReference>
<organism evidence="13">
    <name type="scientific">Octopus bimaculoides</name>
    <name type="common">California two-spotted octopus</name>
    <dbReference type="NCBI Taxonomy" id="37653"/>
    <lineage>
        <taxon>Eukaryota</taxon>
        <taxon>Metazoa</taxon>
        <taxon>Spiralia</taxon>
        <taxon>Lophotrochozoa</taxon>
        <taxon>Mollusca</taxon>
        <taxon>Cephalopoda</taxon>
        <taxon>Coleoidea</taxon>
        <taxon>Octopodiformes</taxon>
        <taxon>Octopoda</taxon>
        <taxon>Incirrata</taxon>
        <taxon>Octopodidae</taxon>
        <taxon>Octopus</taxon>
    </lineage>
</organism>
<dbReference type="EMBL" id="KQ419758">
    <property type="protein sequence ID" value="KOF82453.1"/>
    <property type="molecule type" value="Genomic_DNA"/>
</dbReference>
<dbReference type="GO" id="GO:0005634">
    <property type="term" value="C:nucleus"/>
    <property type="evidence" value="ECO:0007669"/>
    <property type="project" value="UniProtKB-SubCell"/>
</dbReference>
<dbReference type="SUPFAM" id="SSF54160">
    <property type="entry name" value="Chromo domain-like"/>
    <property type="match status" value="1"/>
</dbReference>
<evidence type="ECO:0000256" key="4">
    <source>
        <dbReference type="ARBA" id="ARBA00022990"/>
    </source>
</evidence>
<dbReference type="STRING" id="37653.A0A0L8GZR3"/>
<feature type="compositionally biased region" description="Basic and acidic residues" evidence="11">
    <location>
        <begin position="137"/>
        <end position="151"/>
    </location>
</feature>
<feature type="compositionally biased region" description="Basic and acidic residues" evidence="11">
    <location>
        <begin position="188"/>
        <end position="201"/>
    </location>
</feature>
<dbReference type="SMART" id="SM00298">
    <property type="entry name" value="CHROMO"/>
    <property type="match status" value="1"/>
</dbReference>
<evidence type="ECO:0000256" key="3">
    <source>
        <dbReference type="ARBA" id="ARBA00022853"/>
    </source>
</evidence>
<evidence type="ECO:0000259" key="12">
    <source>
        <dbReference type="SMART" id="SM00298"/>
    </source>
</evidence>
<dbReference type="GO" id="GO:0006325">
    <property type="term" value="P:chromatin organization"/>
    <property type="evidence" value="ECO:0007669"/>
    <property type="project" value="UniProtKB-KW"/>
</dbReference>
<name>A0A0L8GZR3_OCTBM</name>
<dbReference type="Pfam" id="PF05712">
    <property type="entry name" value="MRG"/>
    <property type="match status" value="1"/>
</dbReference>
<dbReference type="InterPro" id="IPR016197">
    <property type="entry name" value="Chromo-like_dom_sf"/>
</dbReference>
<dbReference type="GO" id="GO:0006355">
    <property type="term" value="P:regulation of DNA-templated transcription"/>
    <property type="evidence" value="ECO:0007669"/>
    <property type="project" value="InterPro"/>
</dbReference>
<dbReference type="GO" id="GO:0035267">
    <property type="term" value="C:NuA4 histone acetyltransferase complex"/>
    <property type="evidence" value="ECO:0007669"/>
    <property type="project" value="TreeGrafter"/>
</dbReference>
<evidence type="ECO:0000256" key="8">
    <source>
        <dbReference type="ARBA" id="ARBA00023204"/>
    </source>
</evidence>
<keyword evidence="7" id="KW-0233">DNA recombination</keyword>
<sequence>MAPKMKFVEGERVLCFHGPLLYEAKCVKYDVKEKIIRYFIHYNGWNKNWDEWVPECRVLKFNDAGLQKQKELQKAHAGSRKTKAVKKVEKDKSSLPGEKSSKPKAPQSSATDSNSSASSSAASTQTTSADLKRKKAKLDSNVESEKEESTTRRAAWKASDKVRKSASEDNKVNTSDWSLQKRGRGKGRKEVDSPNESDHSEISNSTNVEKDSKPCQIHTQIREISITEKEDHFPSKMEVKVKLPEDLKPWLVDDWDLITRQKQLVSLPARTTIDSILEQYLAYKLKTGTMPKETLLQVTHGIREYFNVMLGTQLLYKFERPQYAEILADYPDTPMSAIYGVIHLLRLFVKIGGMLTYTSLDEKSIQLLMLHIHDFLQFLQKNTSSLFSLSDYIVASPEYHRKAI</sequence>
<keyword evidence="6" id="KW-0804">Transcription</keyword>
<dbReference type="OMA" id="HKFFDIE"/>
<reference evidence="13" key="1">
    <citation type="submission" date="2015-07" db="EMBL/GenBank/DDBJ databases">
        <title>MeaNS - Measles Nucleotide Surveillance Program.</title>
        <authorList>
            <person name="Tran T."/>
            <person name="Druce J."/>
        </authorList>
    </citation>
    <scope>NUCLEOTIDE SEQUENCE</scope>
    <source>
        <strain evidence="13">UCB-OBI-ISO-001</strain>
        <tissue evidence="13">Gonad</tissue>
    </source>
</reference>
<dbReference type="PANTHER" id="PTHR10880">
    <property type="entry name" value="MORTALITY FACTOR 4-LIKE PROTEIN"/>
    <property type="match status" value="1"/>
</dbReference>
<evidence type="ECO:0000256" key="6">
    <source>
        <dbReference type="ARBA" id="ARBA00023163"/>
    </source>
</evidence>
<dbReference type="Pfam" id="PF22732">
    <property type="entry name" value="MSL3_chromo-like"/>
    <property type="match status" value="1"/>
</dbReference>
<dbReference type="Gene3D" id="2.30.30.140">
    <property type="match status" value="1"/>
</dbReference>
<accession>A0A0L8GZR3</accession>
<evidence type="ECO:0000256" key="11">
    <source>
        <dbReference type="SAM" id="MobiDB-lite"/>
    </source>
</evidence>
<feature type="compositionally biased region" description="Low complexity" evidence="11">
    <location>
        <begin position="103"/>
        <end position="129"/>
    </location>
</feature>
<dbReference type="FunFam" id="2.30.30.140:FF:000024">
    <property type="entry name" value="Mortality factor 4-like protein 1"/>
    <property type="match status" value="1"/>
</dbReference>
<dbReference type="InterPro" id="IPR026541">
    <property type="entry name" value="MRG_dom"/>
</dbReference>
<gene>
    <name evidence="13" type="ORF">OCBIM_22025277mg</name>
</gene>
<feature type="compositionally biased region" description="Basic and acidic residues" evidence="11">
    <location>
        <begin position="158"/>
        <end position="171"/>
    </location>
</feature>
<dbReference type="InterPro" id="IPR038217">
    <property type="entry name" value="MRG_C_sf"/>
</dbReference>
<dbReference type="AlphaFoldDB" id="A0A0L8GZR3"/>
<dbReference type="PANTHER" id="PTHR10880:SF48">
    <property type="entry name" value="MORTALITY FACTOR 4 LIKE 2"/>
    <property type="match status" value="1"/>
</dbReference>
<evidence type="ECO:0000313" key="13">
    <source>
        <dbReference type="EMBL" id="KOF82453.1"/>
    </source>
</evidence>
<feature type="domain" description="Chromo" evidence="12">
    <location>
        <begin position="6"/>
        <end position="74"/>
    </location>
</feature>
<keyword evidence="8" id="KW-0234">DNA repair</keyword>
<keyword evidence="9" id="KW-0539">Nucleus</keyword>
<evidence type="ECO:0000256" key="9">
    <source>
        <dbReference type="ARBA" id="ARBA00023242"/>
    </source>
</evidence>
<evidence type="ECO:0000256" key="1">
    <source>
        <dbReference type="ARBA" id="ARBA00004123"/>
    </source>
</evidence>
<comment type="subcellular location">
    <subcellularLocation>
        <location evidence="1">Nucleus</location>
    </subcellularLocation>
</comment>
<keyword evidence="2" id="KW-0227">DNA damage</keyword>
<evidence type="ECO:0000256" key="10">
    <source>
        <dbReference type="ARBA" id="ARBA00071326"/>
    </source>
</evidence>
<dbReference type="PROSITE" id="PS51640">
    <property type="entry name" value="MRG"/>
    <property type="match status" value="1"/>
</dbReference>
<protein>
    <recommendedName>
        <fullName evidence="10">Mortality factor 4-like protein 1</fullName>
    </recommendedName>
</protein>
<dbReference type="GO" id="GO:0006310">
    <property type="term" value="P:DNA recombination"/>
    <property type="evidence" value="ECO:0007669"/>
    <property type="project" value="UniProtKB-KW"/>
</dbReference>
<keyword evidence="5" id="KW-0805">Transcription regulation</keyword>
<dbReference type="Gene3D" id="1.10.274.30">
    <property type="entry name" value="MRG domain"/>
    <property type="match status" value="1"/>
</dbReference>
<dbReference type="KEGG" id="obi:106873721"/>
<evidence type="ECO:0000256" key="5">
    <source>
        <dbReference type="ARBA" id="ARBA00023015"/>
    </source>
</evidence>
<keyword evidence="4" id="KW-0007">Acetylation</keyword>
<dbReference type="InterPro" id="IPR000953">
    <property type="entry name" value="Chromo/chromo_shadow_dom"/>
</dbReference>
<dbReference type="OrthoDB" id="124855at2759"/>
<dbReference type="InterPro" id="IPR053820">
    <property type="entry name" value="MSL3_chromo-like"/>
</dbReference>
<proteinExistence type="predicted"/>
<keyword evidence="3" id="KW-0156">Chromatin regulator</keyword>
<dbReference type="CDD" id="cd18983">
    <property type="entry name" value="CBD_MSL3_like"/>
    <property type="match status" value="1"/>
</dbReference>
<dbReference type="InterPro" id="IPR008676">
    <property type="entry name" value="MRG"/>
</dbReference>
<evidence type="ECO:0000256" key="2">
    <source>
        <dbReference type="ARBA" id="ARBA00022763"/>
    </source>
</evidence>
<feature type="region of interest" description="Disordered" evidence="11">
    <location>
        <begin position="72"/>
        <end position="215"/>
    </location>
</feature>
<dbReference type="FunFam" id="1.10.274.30:FF:000001">
    <property type="entry name" value="Mortality factor 4-like protein 1"/>
    <property type="match status" value="1"/>
</dbReference>